<evidence type="ECO:0008006" key="3">
    <source>
        <dbReference type="Google" id="ProtNLM"/>
    </source>
</evidence>
<evidence type="ECO:0000313" key="1">
    <source>
        <dbReference type="EMBL" id="MBB4140681.1"/>
    </source>
</evidence>
<reference evidence="1 2" key="1">
    <citation type="submission" date="2020-08" db="EMBL/GenBank/DDBJ databases">
        <title>Sequencing the genomes of 1000 actinobacteria strains.</title>
        <authorList>
            <person name="Klenk H.-P."/>
        </authorList>
    </citation>
    <scope>NUCLEOTIDE SEQUENCE [LARGE SCALE GENOMIC DNA]</scope>
    <source>
        <strain evidence="1 2">DSM 19600</strain>
    </source>
</reference>
<keyword evidence="2" id="KW-1185">Reference proteome</keyword>
<name>A0AA40SQZ1_9MICO</name>
<organism evidence="1 2">
    <name type="scientific">Microbacterium invictum</name>
    <dbReference type="NCBI Taxonomy" id="515415"/>
    <lineage>
        <taxon>Bacteria</taxon>
        <taxon>Bacillati</taxon>
        <taxon>Actinomycetota</taxon>
        <taxon>Actinomycetes</taxon>
        <taxon>Micrococcales</taxon>
        <taxon>Microbacteriaceae</taxon>
        <taxon>Microbacterium</taxon>
    </lineage>
</organism>
<evidence type="ECO:0000313" key="2">
    <source>
        <dbReference type="Proteomes" id="UP000549113"/>
    </source>
</evidence>
<dbReference type="InterPro" id="IPR011200">
    <property type="entry name" value="UCP012608"/>
</dbReference>
<dbReference type="Pfam" id="PF10094">
    <property type="entry name" value="DUF2332"/>
    <property type="match status" value="1"/>
</dbReference>
<dbReference type="EMBL" id="JACIFH010000001">
    <property type="protein sequence ID" value="MBB4140681.1"/>
    <property type="molecule type" value="Genomic_DNA"/>
</dbReference>
<dbReference type="Proteomes" id="UP000549113">
    <property type="component" value="Unassembled WGS sequence"/>
</dbReference>
<gene>
    <name evidence="1" type="ORF">BKA10_002475</name>
</gene>
<dbReference type="RefSeq" id="WP_183500180.1">
    <property type="nucleotide sequence ID" value="NZ_BAABCO010000004.1"/>
</dbReference>
<dbReference type="AlphaFoldDB" id="A0AA40SQZ1"/>
<sequence length="237" mass="25763">MTQVLADGYRRFAELEATGVSEIYFDWASGIADDPTVLELIAALPGIKGQPNLVFAAARFVGAPVGSYAEFRDWIVEHWESVVPVILARSTQTNEAARCAVLLPVLERLDGPLSLIEAGAAGGLVLYPDRYSYRYVVDGTTERLTLDPSTGPSPVELPCTIDATSVPTRLPEVAWRAGVDLNPIDVADPDQLAWLETLVWPEHRERRERLHRAAALVAADPPHLIASSDCGRAASPR</sequence>
<protein>
    <recommendedName>
        <fullName evidence="3">DUF2332 domain-containing protein</fullName>
    </recommendedName>
</protein>
<accession>A0AA40SQZ1</accession>
<proteinExistence type="predicted"/>
<comment type="caution">
    <text evidence="1">The sequence shown here is derived from an EMBL/GenBank/DDBJ whole genome shotgun (WGS) entry which is preliminary data.</text>
</comment>